<dbReference type="GO" id="GO:0000447">
    <property type="term" value="P:endonucleolytic cleavage in ITS1 to separate SSU-rRNA from 5.8S rRNA and LSU-rRNA from tricistronic rRNA transcript (SSU-rRNA, 5.8S rRNA, LSU-rRNA)"/>
    <property type="evidence" value="ECO:0007669"/>
    <property type="project" value="EnsemblFungi"/>
</dbReference>
<evidence type="ECO:0000256" key="4">
    <source>
        <dbReference type="ARBA" id="ARBA00022574"/>
    </source>
</evidence>
<dbReference type="Proteomes" id="UP000054304">
    <property type="component" value="Unassembled WGS sequence"/>
</dbReference>
<dbReference type="InterPro" id="IPR015943">
    <property type="entry name" value="WD40/YVTN_repeat-like_dom_sf"/>
</dbReference>
<keyword evidence="11" id="KW-1185">Reference proteome</keyword>
<accession>A0A0C7MWN2</accession>
<feature type="repeat" description="WD" evidence="7">
    <location>
        <begin position="506"/>
        <end position="547"/>
    </location>
</feature>
<dbReference type="Pfam" id="PF23769">
    <property type="entry name" value="Beta-prop_WDR75_2nd"/>
    <property type="match status" value="1"/>
</dbReference>
<keyword evidence="2" id="KW-0690">Ribosome biogenesis</keyword>
<dbReference type="InterPro" id="IPR011047">
    <property type="entry name" value="Quinoprotein_ADH-like_sf"/>
</dbReference>
<dbReference type="InterPro" id="IPR036322">
    <property type="entry name" value="WD40_repeat_dom_sf"/>
</dbReference>
<comment type="subcellular location">
    <subcellularLocation>
        <location evidence="1">Nucleus</location>
        <location evidence="1">Nucleolus</location>
    </subcellularLocation>
</comment>
<feature type="repeat" description="WD" evidence="7">
    <location>
        <begin position="632"/>
        <end position="673"/>
    </location>
</feature>
<feature type="domain" description="U3 small nucleolar RNA-associated protein 13 C-terminal" evidence="8">
    <location>
        <begin position="685"/>
        <end position="825"/>
    </location>
</feature>
<evidence type="ECO:0000259" key="8">
    <source>
        <dbReference type="Pfam" id="PF08625"/>
    </source>
</evidence>
<dbReference type="GeneID" id="34685450"/>
<dbReference type="InterPro" id="IPR019775">
    <property type="entry name" value="WD40_repeat_CS"/>
</dbReference>
<dbReference type="PROSITE" id="PS50294">
    <property type="entry name" value="WD_REPEATS_REGION"/>
    <property type="match status" value="4"/>
</dbReference>
<dbReference type="SMART" id="SM00320">
    <property type="entry name" value="WD40"/>
    <property type="match status" value="10"/>
</dbReference>
<dbReference type="GO" id="GO:0034511">
    <property type="term" value="F:U3 snoRNA binding"/>
    <property type="evidence" value="ECO:0007669"/>
    <property type="project" value="EnsemblFungi"/>
</dbReference>
<dbReference type="GO" id="GO:0034388">
    <property type="term" value="C:Pwp2p-containing subcomplex of 90S preribosome"/>
    <property type="evidence" value="ECO:0007669"/>
    <property type="project" value="EnsemblFungi"/>
</dbReference>
<sequence>MDLKSRYTNCELRPFYAGSGAVASVSDNGQLLATSVVDEVIITELGSTKRELHKIENGDEQEITALQLTPDGNFLAFMSQAQLLRVYDLNAKQVIRSMKISSPVYVMDCDDSSTLVALGGTDGSVTVVDIENGYVTHSFKGHGGTISSVKFYGELNSATWRLASGDTNGMVKVWDLVRRNCLYTMQEHTAAVRGLDLRLPESSENGALELLSGGRDDIVHLHQLGPGKKVKLQKSIPVSQQIEACGFVQVPGHEDTIYTAGGDAVFQLISLDSGAVIKKTNKPKEELFIIGVLPIFQGLKAYLVLSDQTLFLTDLETSLEAPGENIVITQKIAGNHGTVADMRFVGPGLDLLALATNSPALRIVPTNGFFSRQNGIERDVDRVQDGSSSAEKGQSLPLEVEIYEGHTDLLNALDSTEDGKWLATCSKDNTAIVWRLNSKSEKFELYARFIGHAGPVTAVGLPNVVSKDWPPFLITASNDLTIKKWAIPKPCDDDGTHIIKASEYTRRAHEKDINALSISPNDSVFATASYDKTCKVWDVDSGELQGTLASHKRGLWDVSFCQYDKLLATASGDKTVKIWSLESFSVQKTLEGHTNAVQRCSFINKNKQVITTGADGLIKIWDLSTGECIRTLDAHDNRIWALSVLEDGEEFATADADGVFQFWKDNSEEEAKENLENEKLRITQEQSLQNYLSQGDWTNAFLLAMTLDHPMRLYRVLDSSSQAQNSKSTHVFNEELDKVIGGLEDEQVLTLLKRSRDWNTNAKTHSVAQKVIRCVLMNHNIAALSDIPGIMNIIDAIIPYTERHFTRVDDLVEQSYILDYSLVEMDKLM</sequence>
<reference evidence="10 11" key="1">
    <citation type="submission" date="2014-12" db="EMBL/GenBank/DDBJ databases">
        <authorList>
            <person name="Neuveglise Cecile"/>
        </authorList>
    </citation>
    <scope>NUCLEOTIDE SEQUENCE [LARGE SCALE GENOMIC DNA]</scope>
    <source>
        <strain evidence="10 11">CBS 12615</strain>
    </source>
</reference>
<dbReference type="Gene3D" id="2.130.10.10">
    <property type="entry name" value="YVTN repeat-like/Quinoprotein amine dehydrogenase"/>
    <property type="match status" value="3"/>
</dbReference>
<dbReference type="GO" id="GO:0032040">
    <property type="term" value="C:small-subunit processome"/>
    <property type="evidence" value="ECO:0007669"/>
    <property type="project" value="EnsemblFungi"/>
</dbReference>
<keyword evidence="6" id="KW-0539">Nucleus</keyword>
<feature type="repeat" description="WD" evidence="7">
    <location>
        <begin position="403"/>
        <end position="444"/>
    </location>
</feature>
<evidence type="ECO:0000313" key="10">
    <source>
        <dbReference type="EMBL" id="CEP62006.1"/>
    </source>
</evidence>
<feature type="repeat" description="WD" evidence="7">
    <location>
        <begin position="548"/>
        <end position="589"/>
    </location>
</feature>
<protein>
    <submittedName>
        <fullName evidence="10">LALA0S04e05578g1_1</fullName>
    </submittedName>
</protein>
<dbReference type="EMBL" id="LN736363">
    <property type="protein sequence ID" value="CEP62006.1"/>
    <property type="molecule type" value="Genomic_DNA"/>
</dbReference>
<dbReference type="PROSITE" id="PS00678">
    <property type="entry name" value="WD_REPEATS_1"/>
    <property type="match status" value="2"/>
</dbReference>
<dbReference type="Pfam" id="PF00400">
    <property type="entry name" value="WD40"/>
    <property type="match status" value="3"/>
</dbReference>
<evidence type="ECO:0000256" key="6">
    <source>
        <dbReference type="ARBA" id="ARBA00023242"/>
    </source>
</evidence>
<dbReference type="HOGENOM" id="CLU_009276_0_0_1"/>
<dbReference type="InterPro" id="IPR020472">
    <property type="entry name" value="WD40_PAC1"/>
</dbReference>
<dbReference type="RefSeq" id="XP_022628236.1">
    <property type="nucleotide sequence ID" value="XM_022772808.1"/>
</dbReference>
<keyword evidence="3" id="KW-0698">rRNA processing</keyword>
<dbReference type="PRINTS" id="PR00320">
    <property type="entry name" value="GPROTEINBRPT"/>
</dbReference>
<feature type="domain" description="WD repeat-containing protein 75 second beta-propeller" evidence="9">
    <location>
        <begin position="418"/>
        <end position="582"/>
    </location>
</feature>
<evidence type="ECO:0000256" key="7">
    <source>
        <dbReference type="PROSITE-ProRule" id="PRU00221"/>
    </source>
</evidence>
<dbReference type="GO" id="GO:0000472">
    <property type="term" value="P:endonucleolytic cleavage to generate mature 5'-end of SSU-rRNA from (SSU-rRNA, 5.8S rRNA, LSU-rRNA)"/>
    <property type="evidence" value="ECO:0007669"/>
    <property type="project" value="EnsemblFungi"/>
</dbReference>
<dbReference type="InterPro" id="IPR013934">
    <property type="entry name" value="Utp13_C"/>
</dbReference>
<organism evidence="10 11">
    <name type="scientific">Lachancea lanzarotensis</name>
    <dbReference type="NCBI Taxonomy" id="1245769"/>
    <lineage>
        <taxon>Eukaryota</taxon>
        <taxon>Fungi</taxon>
        <taxon>Dikarya</taxon>
        <taxon>Ascomycota</taxon>
        <taxon>Saccharomycotina</taxon>
        <taxon>Saccharomycetes</taxon>
        <taxon>Saccharomycetales</taxon>
        <taxon>Saccharomycetaceae</taxon>
        <taxon>Lachancea</taxon>
    </lineage>
</organism>
<dbReference type="CDD" id="cd00200">
    <property type="entry name" value="WD40"/>
    <property type="match status" value="1"/>
</dbReference>
<feature type="repeat" description="WD" evidence="7">
    <location>
        <begin position="590"/>
        <end position="631"/>
    </location>
</feature>
<evidence type="ECO:0000256" key="5">
    <source>
        <dbReference type="ARBA" id="ARBA00022737"/>
    </source>
</evidence>
<dbReference type="PROSITE" id="PS50082">
    <property type="entry name" value="WD_REPEATS_2"/>
    <property type="match status" value="6"/>
</dbReference>
<proteinExistence type="predicted"/>
<dbReference type="Pfam" id="PF08625">
    <property type="entry name" value="Utp13"/>
    <property type="match status" value="1"/>
</dbReference>
<feature type="repeat" description="WD" evidence="7">
    <location>
        <begin position="139"/>
        <end position="184"/>
    </location>
</feature>
<dbReference type="AlphaFoldDB" id="A0A0C7MWN2"/>
<dbReference type="SUPFAM" id="SSF50998">
    <property type="entry name" value="Quinoprotein alcohol dehydrogenase-like"/>
    <property type="match status" value="1"/>
</dbReference>
<dbReference type="InterPro" id="IPR001680">
    <property type="entry name" value="WD40_rpt"/>
</dbReference>
<keyword evidence="5" id="KW-0677">Repeat</keyword>
<evidence type="ECO:0000259" key="9">
    <source>
        <dbReference type="Pfam" id="PF23769"/>
    </source>
</evidence>
<name>A0A0C7MWN2_9SACH</name>
<dbReference type="STRING" id="1245769.A0A0C7MWN2"/>
<dbReference type="OrthoDB" id="5414888at2759"/>
<evidence type="ECO:0000256" key="3">
    <source>
        <dbReference type="ARBA" id="ARBA00022552"/>
    </source>
</evidence>
<dbReference type="SUPFAM" id="SSF50978">
    <property type="entry name" value="WD40 repeat-like"/>
    <property type="match status" value="1"/>
</dbReference>
<gene>
    <name evidence="10" type="ORF">LALA0_S04e05578g</name>
</gene>
<evidence type="ECO:0000313" key="11">
    <source>
        <dbReference type="Proteomes" id="UP000054304"/>
    </source>
</evidence>
<keyword evidence="4 7" id="KW-0853">WD repeat</keyword>
<dbReference type="PANTHER" id="PTHR19854">
    <property type="entry name" value="TRANSDUCIN BETA-LIKE 3"/>
    <property type="match status" value="1"/>
</dbReference>
<evidence type="ECO:0000256" key="1">
    <source>
        <dbReference type="ARBA" id="ARBA00004604"/>
    </source>
</evidence>
<evidence type="ECO:0000256" key="2">
    <source>
        <dbReference type="ARBA" id="ARBA00022517"/>
    </source>
</evidence>
<dbReference type="GO" id="GO:0000480">
    <property type="term" value="P:endonucleolytic cleavage in 5'-ETS of tricistronic rRNA transcript (SSU-rRNA, 5.8S rRNA, LSU-rRNA)"/>
    <property type="evidence" value="ECO:0007669"/>
    <property type="project" value="EnsemblFungi"/>
</dbReference>
<dbReference type="InterPro" id="IPR057644">
    <property type="entry name" value="Beta-prop_WDR75_2nd"/>
</dbReference>
<dbReference type="PANTHER" id="PTHR19854:SF15">
    <property type="entry name" value="TRANSDUCIN BETA-LIKE PROTEIN 3"/>
    <property type="match status" value="1"/>
</dbReference>